<evidence type="ECO:0000313" key="3">
    <source>
        <dbReference type="Proteomes" id="UP000241462"/>
    </source>
</evidence>
<reference evidence="2 3" key="1">
    <citation type="journal article" date="2018" name="Mycol. Prog.">
        <title>Coniella lustricola, a new species from submerged detritus.</title>
        <authorList>
            <person name="Raudabaugh D.B."/>
            <person name="Iturriaga T."/>
            <person name="Carver A."/>
            <person name="Mondo S."/>
            <person name="Pangilinan J."/>
            <person name="Lipzen A."/>
            <person name="He G."/>
            <person name="Amirebrahimi M."/>
            <person name="Grigoriev I.V."/>
            <person name="Miller A.N."/>
        </authorList>
    </citation>
    <scope>NUCLEOTIDE SEQUENCE [LARGE SCALE GENOMIC DNA]</scope>
    <source>
        <strain evidence="2 3">B22-T-1</strain>
    </source>
</reference>
<protein>
    <submittedName>
        <fullName evidence="2">Uncharacterized protein</fullName>
    </submittedName>
</protein>
<dbReference type="AlphaFoldDB" id="A0A2T2ZZB9"/>
<proteinExistence type="predicted"/>
<dbReference type="InParanoid" id="A0A2T2ZZB9"/>
<keyword evidence="1" id="KW-1133">Transmembrane helix</keyword>
<gene>
    <name evidence="2" type="ORF">BD289DRAFT_455543</name>
</gene>
<evidence type="ECO:0000313" key="2">
    <source>
        <dbReference type="EMBL" id="PSR80050.1"/>
    </source>
</evidence>
<accession>A0A2T2ZZB9</accession>
<name>A0A2T2ZZB9_9PEZI</name>
<keyword evidence="3" id="KW-1185">Reference proteome</keyword>
<dbReference type="EMBL" id="KZ678545">
    <property type="protein sequence ID" value="PSR80050.1"/>
    <property type="molecule type" value="Genomic_DNA"/>
</dbReference>
<keyword evidence="1" id="KW-0472">Membrane</keyword>
<dbReference type="Proteomes" id="UP000241462">
    <property type="component" value="Unassembled WGS sequence"/>
</dbReference>
<feature type="transmembrane region" description="Helical" evidence="1">
    <location>
        <begin position="189"/>
        <end position="214"/>
    </location>
</feature>
<keyword evidence="1" id="KW-0812">Transmembrane</keyword>
<sequence length="215" mass="23522">MPPKDYTIQHRAYQLDAQDDYGAAKLAPQLAVIPILVPDSHQNTTNGYQTLIASSQSPIELQPQQLTLKEKKPSQGWELTKEAWDLYKAMFEDEKTRIRFGSGSPTVDALPVTQDLQAKAHNKEPSATGPHQGGGGEDPNLTALGFFVLWIMGKEFSMVGVAEAQQELLTIAQDFGAFMMMLDHDPAGLWHGLEGVLIVYVAGLLAGALALYCLR</sequence>
<evidence type="ECO:0000256" key="1">
    <source>
        <dbReference type="SAM" id="Phobius"/>
    </source>
</evidence>
<organism evidence="2 3">
    <name type="scientific">Coniella lustricola</name>
    <dbReference type="NCBI Taxonomy" id="2025994"/>
    <lineage>
        <taxon>Eukaryota</taxon>
        <taxon>Fungi</taxon>
        <taxon>Dikarya</taxon>
        <taxon>Ascomycota</taxon>
        <taxon>Pezizomycotina</taxon>
        <taxon>Sordariomycetes</taxon>
        <taxon>Sordariomycetidae</taxon>
        <taxon>Diaporthales</taxon>
        <taxon>Schizoparmaceae</taxon>
        <taxon>Coniella</taxon>
    </lineage>
</organism>